<dbReference type="EMBL" id="QEKV01000001">
    <property type="protein sequence ID" value="PVY95515.1"/>
    <property type="molecule type" value="Genomic_DNA"/>
</dbReference>
<dbReference type="Proteomes" id="UP000245793">
    <property type="component" value="Unassembled WGS sequence"/>
</dbReference>
<dbReference type="AlphaFoldDB" id="A0A2U1E6J3"/>
<organism evidence="1 2">
    <name type="scientific">Ezakiella coagulans</name>
    <dbReference type="NCBI Taxonomy" id="46507"/>
    <lineage>
        <taxon>Bacteria</taxon>
        <taxon>Bacillati</taxon>
        <taxon>Bacillota</taxon>
        <taxon>Tissierellia</taxon>
        <taxon>Ezakiella</taxon>
    </lineage>
</organism>
<evidence type="ECO:0000313" key="1">
    <source>
        <dbReference type="EMBL" id="PVY95515.1"/>
    </source>
</evidence>
<gene>
    <name evidence="1" type="ORF">C7381_10139</name>
</gene>
<evidence type="ECO:0000313" key="2">
    <source>
        <dbReference type="Proteomes" id="UP000245793"/>
    </source>
</evidence>
<evidence type="ECO:0008006" key="3">
    <source>
        <dbReference type="Google" id="ProtNLM"/>
    </source>
</evidence>
<sequence length="145" mass="16559">MDIEDVLGGKIVILDMSVLTSPGIDEFIDKTREEMVDLDQKYYITRETYKELEREELSGNPDAGDALNLVEDLMNQNMIEVIIPKNKEGVVKLTEISQIRPLLFVTLDKKTALNLEMVNRMKSYTGKPIQVMGINRMGEFLNYGK</sequence>
<dbReference type="RefSeq" id="WP_116479456.1">
    <property type="nucleotide sequence ID" value="NZ_QEKV01000001.1"/>
</dbReference>
<protein>
    <recommendedName>
        <fullName evidence="3">Nucleic acid-binding protein</fullName>
    </recommendedName>
</protein>
<comment type="caution">
    <text evidence="1">The sequence shown here is derived from an EMBL/GenBank/DDBJ whole genome shotgun (WGS) entry which is preliminary data.</text>
</comment>
<keyword evidence="2" id="KW-1185">Reference proteome</keyword>
<proteinExistence type="predicted"/>
<reference evidence="1 2" key="1">
    <citation type="submission" date="2018-04" db="EMBL/GenBank/DDBJ databases">
        <title>Genomic Encyclopedia of Type Strains, Phase IV (KMG-IV): sequencing the most valuable type-strain genomes for metagenomic binning, comparative biology and taxonomic classification.</title>
        <authorList>
            <person name="Goeker M."/>
        </authorList>
    </citation>
    <scope>NUCLEOTIDE SEQUENCE [LARGE SCALE GENOMIC DNA]</scope>
    <source>
        <strain evidence="1 2">DSM 20705</strain>
    </source>
</reference>
<name>A0A2U1E6J3_9FIRM</name>
<accession>A0A2U1E6J3</accession>